<dbReference type="Pfam" id="PF15494">
    <property type="entry name" value="SRCR_2"/>
    <property type="match status" value="1"/>
</dbReference>
<dbReference type="SMART" id="SM00020">
    <property type="entry name" value="Tryp_SPc"/>
    <property type="match status" value="1"/>
</dbReference>
<dbReference type="InterPro" id="IPR036772">
    <property type="entry name" value="SRCR-like_dom_sf"/>
</dbReference>
<dbReference type="GO" id="GO:0006508">
    <property type="term" value="P:proteolysis"/>
    <property type="evidence" value="ECO:0007669"/>
    <property type="project" value="UniProtKB-KW"/>
</dbReference>
<comment type="caution">
    <text evidence="7">Lacks conserved residue(s) required for the propagation of feature annotation.</text>
</comment>
<dbReference type="PROSITE" id="PS50068">
    <property type="entry name" value="LDLRA_2"/>
    <property type="match status" value="1"/>
</dbReference>
<dbReference type="PROSITE" id="PS50287">
    <property type="entry name" value="SRCR_2"/>
    <property type="match status" value="1"/>
</dbReference>
<evidence type="ECO:0000256" key="4">
    <source>
        <dbReference type="ARBA" id="ARBA00023157"/>
    </source>
</evidence>
<feature type="disulfide bond" evidence="6">
    <location>
        <begin position="123"/>
        <end position="135"/>
    </location>
</feature>
<dbReference type="Gene3D" id="3.10.250.10">
    <property type="entry name" value="SRCR-like domain"/>
    <property type="match status" value="1"/>
</dbReference>
<proteinExistence type="predicted"/>
<evidence type="ECO:0000256" key="8">
    <source>
        <dbReference type="RuleBase" id="RU363034"/>
    </source>
</evidence>
<dbReference type="InterPro" id="IPR043504">
    <property type="entry name" value="Peptidase_S1_PA_chymotrypsin"/>
</dbReference>
<evidence type="ECO:0000256" key="1">
    <source>
        <dbReference type="ARBA" id="ARBA00022670"/>
    </source>
</evidence>
<keyword evidence="10" id="KW-1133">Transmembrane helix</keyword>
<keyword evidence="3 8" id="KW-0720">Serine protease</keyword>
<feature type="domain" description="SRCR" evidence="12">
    <location>
        <begin position="173"/>
        <end position="202"/>
    </location>
</feature>
<keyword evidence="2 8" id="KW-0378">Hydrolase</keyword>
<dbReference type="Gene3D" id="2.40.10.10">
    <property type="entry name" value="Trypsin-like serine proteases"/>
    <property type="match status" value="2"/>
</dbReference>
<accession>A0A8T0B4P9</accession>
<dbReference type="PROSITE" id="PS00134">
    <property type="entry name" value="TRYPSIN_HIS"/>
    <property type="match status" value="1"/>
</dbReference>
<feature type="domain" description="Peptidase S1" evidence="11">
    <location>
        <begin position="269"/>
        <end position="502"/>
    </location>
</feature>
<keyword evidence="10" id="KW-0472">Membrane</keyword>
<dbReference type="Pfam" id="PF00089">
    <property type="entry name" value="Trypsin"/>
    <property type="match status" value="1"/>
</dbReference>
<dbReference type="PANTHER" id="PTHR24252:SF30">
    <property type="entry name" value="TRANSMEMBRANE SERINE PROTEASE 2"/>
    <property type="match status" value="1"/>
</dbReference>
<evidence type="ECO:0008006" key="15">
    <source>
        <dbReference type="Google" id="ProtNLM"/>
    </source>
</evidence>
<dbReference type="SUPFAM" id="SSF56487">
    <property type="entry name" value="SRCR-like"/>
    <property type="match status" value="1"/>
</dbReference>
<keyword evidence="10" id="KW-0812">Transmembrane</keyword>
<evidence type="ECO:0000313" key="13">
    <source>
        <dbReference type="EMBL" id="KAF7700945.1"/>
    </source>
</evidence>
<keyword evidence="1 8" id="KW-0645">Protease</keyword>
<evidence type="ECO:0000256" key="2">
    <source>
        <dbReference type="ARBA" id="ARBA00022801"/>
    </source>
</evidence>
<dbReference type="Gene3D" id="4.10.400.10">
    <property type="entry name" value="Low-density Lipoprotein Receptor"/>
    <property type="match status" value="1"/>
</dbReference>
<dbReference type="PROSITE" id="PS50240">
    <property type="entry name" value="TRYPSIN_DOM"/>
    <property type="match status" value="1"/>
</dbReference>
<feature type="compositionally biased region" description="Polar residues" evidence="9">
    <location>
        <begin position="14"/>
        <end position="23"/>
    </location>
</feature>
<dbReference type="GO" id="GO:0004252">
    <property type="term" value="F:serine-type endopeptidase activity"/>
    <property type="evidence" value="ECO:0007669"/>
    <property type="project" value="InterPro"/>
</dbReference>
<evidence type="ECO:0000259" key="12">
    <source>
        <dbReference type="PROSITE" id="PS50287"/>
    </source>
</evidence>
<dbReference type="EMBL" id="JABFDY010000011">
    <property type="protein sequence ID" value="KAF7700945.1"/>
    <property type="molecule type" value="Genomic_DNA"/>
</dbReference>
<reference evidence="13" key="1">
    <citation type="submission" date="2020-08" db="EMBL/GenBank/DDBJ databases">
        <title>Chromosome-level assembly of Southern catfish (Silurus meridionalis) provides insights into visual adaptation to the nocturnal and benthic lifestyles.</title>
        <authorList>
            <person name="Zhang Y."/>
            <person name="Wang D."/>
            <person name="Peng Z."/>
        </authorList>
    </citation>
    <scope>NUCLEOTIDE SEQUENCE</scope>
    <source>
        <strain evidence="13">SWU-2019-XX</strain>
        <tissue evidence="13">Muscle</tissue>
    </source>
</reference>
<evidence type="ECO:0000256" key="9">
    <source>
        <dbReference type="SAM" id="MobiDB-lite"/>
    </source>
</evidence>
<dbReference type="PRINTS" id="PR00722">
    <property type="entry name" value="CHYMOTRYPSIN"/>
</dbReference>
<comment type="caution">
    <text evidence="13">The sequence shown here is derived from an EMBL/GenBank/DDBJ whole genome shotgun (WGS) entry which is preliminary data.</text>
</comment>
<feature type="disulfide bond" evidence="6">
    <location>
        <begin position="142"/>
        <end position="157"/>
    </location>
</feature>
<evidence type="ECO:0000259" key="11">
    <source>
        <dbReference type="PROSITE" id="PS50240"/>
    </source>
</evidence>
<keyword evidence="4 6" id="KW-1015">Disulfide bond</keyword>
<dbReference type="Proteomes" id="UP000606274">
    <property type="component" value="Unassembled WGS sequence"/>
</dbReference>
<dbReference type="SMART" id="SM00192">
    <property type="entry name" value="LDLa"/>
    <property type="match status" value="1"/>
</dbReference>
<dbReference type="InterPro" id="IPR001314">
    <property type="entry name" value="Peptidase_S1A"/>
</dbReference>
<evidence type="ECO:0000313" key="14">
    <source>
        <dbReference type="Proteomes" id="UP000606274"/>
    </source>
</evidence>
<dbReference type="InterPro" id="IPR002172">
    <property type="entry name" value="LDrepeatLR_classA_rpt"/>
</dbReference>
<evidence type="ECO:0000256" key="3">
    <source>
        <dbReference type="ARBA" id="ARBA00022825"/>
    </source>
</evidence>
<dbReference type="InterPro" id="IPR018114">
    <property type="entry name" value="TRYPSIN_HIS"/>
</dbReference>
<dbReference type="InterPro" id="IPR001190">
    <property type="entry name" value="SRCR"/>
</dbReference>
<keyword evidence="5" id="KW-0325">Glycoprotein</keyword>
<gene>
    <name evidence="13" type="ORF">HF521_002110</name>
</gene>
<name>A0A8T0B4P9_SILME</name>
<evidence type="ECO:0000256" key="5">
    <source>
        <dbReference type="ARBA" id="ARBA00023180"/>
    </source>
</evidence>
<dbReference type="AlphaFoldDB" id="A0A8T0B4P9"/>
<evidence type="ECO:0000256" key="10">
    <source>
        <dbReference type="SAM" id="Phobius"/>
    </source>
</evidence>
<keyword evidence="14" id="KW-1185">Reference proteome</keyword>
<dbReference type="PANTHER" id="PTHR24252">
    <property type="entry name" value="ACROSIN-RELATED"/>
    <property type="match status" value="1"/>
</dbReference>
<dbReference type="PROSITE" id="PS00135">
    <property type="entry name" value="TRYPSIN_SER"/>
    <property type="match status" value="1"/>
</dbReference>
<dbReference type="InterPro" id="IPR033116">
    <property type="entry name" value="TRYPSIN_SER"/>
</dbReference>
<dbReference type="InterPro" id="IPR009003">
    <property type="entry name" value="Peptidase_S1_PA"/>
</dbReference>
<dbReference type="InterPro" id="IPR036055">
    <property type="entry name" value="LDL_receptor-like_sf"/>
</dbReference>
<sequence>MSRKREEPREKQQVSKMYNNPSHVNYGFQYEEERPPPQAPEYPPPYYPSVPLYSNFPRTPALAPVQAPINTHYTVTAGLPYTPSTQKASRSRCLCITAAVVIIVLIILAVAAVLIWYFLFSACVMGRRCGQSSMCVRSWQWCNGQTDCPAGEDEAQCFRFYGSNLMLQSFSNKDQKWKAVCSDRWDNTIGKQVCQQIGYSSSDYVSYGTINPSLSSADGYMILKSDFSNAYSAESVHDSLSDSSSCPTNTAVTLKCIGCGSSLVPGVRIVGGVTVNTLGRWPWQVSLQAMGSHMCGGSIITPSWIVTAAHCVQTFSSPSQWKVFAGFLTLTQMSSSIGNSVIQVIAHPGYDPDNNNNDIALMKLWSPLRMSSNIAPVCLPNTGLDLSTSRTYYVTGWGATVNQGSASNELREAQVSLISRTVCNSRQVYNGIITDTMICAGTLDGGVDTCQGDSGGPLVTSENFLWWLVGDTSWGQGCALRNRPGVYGNVTTFVDWIYMQMKSSDGSVFGSHRIPQAAAKHVLGKSD</sequence>
<dbReference type="FunFam" id="2.40.10.10:FF:000003">
    <property type="entry name" value="Transmembrane serine protease 3"/>
    <property type="match status" value="1"/>
</dbReference>
<dbReference type="GO" id="GO:0016020">
    <property type="term" value="C:membrane"/>
    <property type="evidence" value="ECO:0007669"/>
    <property type="project" value="InterPro"/>
</dbReference>
<dbReference type="InterPro" id="IPR001254">
    <property type="entry name" value="Trypsin_dom"/>
</dbReference>
<feature type="transmembrane region" description="Helical" evidence="10">
    <location>
        <begin position="93"/>
        <end position="119"/>
    </location>
</feature>
<evidence type="ECO:0000256" key="7">
    <source>
        <dbReference type="PROSITE-ProRule" id="PRU00196"/>
    </source>
</evidence>
<dbReference type="SUPFAM" id="SSF57424">
    <property type="entry name" value="LDL receptor-like module"/>
    <property type="match status" value="1"/>
</dbReference>
<organism evidence="13 14">
    <name type="scientific">Silurus meridionalis</name>
    <name type="common">Southern catfish</name>
    <name type="synonym">Silurus soldatovi meridionalis</name>
    <dbReference type="NCBI Taxonomy" id="175797"/>
    <lineage>
        <taxon>Eukaryota</taxon>
        <taxon>Metazoa</taxon>
        <taxon>Chordata</taxon>
        <taxon>Craniata</taxon>
        <taxon>Vertebrata</taxon>
        <taxon>Euteleostomi</taxon>
        <taxon>Actinopterygii</taxon>
        <taxon>Neopterygii</taxon>
        <taxon>Teleostei</taxon>
        <taxon>Ostariophysi</taxon>
        <taxon>Siluriformes</taxon>
        <taxon>Siluridae</taxon>
        <taxon>Silurus</taxon>
    </lineage>
</organism>
<feature type="compositionally biased region" description="Basic and acidic residues" evidence="9">
    <location>
        <begin position="1"/>
        <end position="13"/>
    </location>
</feature>
<protein>
    <recommendedName>
        <fullName evidence="15">Transmembrane protease serine 2</fullName>
    </recommendedName>
</protein>
<dbReference type="CDD" id="cd00112">
    <property type="entry name" value="LDLa"/>
    <property type="match status" value="1"/>
</dbReference>
<dbReference type="SUPFAM" id="SSF50494">
    <property type="entry name" value="Trypsin-like serine proteases"/>
    <property type="match status" value="1"/>
</dbReference>
<evidence type="ECO:0000256" key="6">
    <source>
        <dbReference type="PROSITE-ProRule" id="PRU00124"/>
    </source>
</evidence>
<dbReference type="CDD" id="cd00190">
    <property type="entry name" value="Tryp_SPc"/>
    <property type="match status" value="1"/>
</dbReference>
<feature type="region of interest" description="Disordered" evidence="9">
    <location>
        <begin position="1"/>
        <end position="41"/>
    </location>
</feature>